<dbReference type="AlphaFoldDB" id="A0A370F484"/>
<dbReference type="InterPro" id="IPR005625">
    <property type="entry name" value="PepSY-ass_TM"/>
</dbReference>
<feature type="transmembrane region" description="Helical" evidence="1">
    <location>
        <begin position="217"/>
        <end position="236"/>
    </location>
</feature>
<proteinExistence type="predicted"/>
<feature type="transmembrane region" description="Helical" evidence="1">
    <location>
        <begin position="158"/>
        <end position="183"/>
    </location>
</feature>
<comment type="caution">
    <text evidence="2">The sequence shown here is derived from an EMBL/GenBank/DDBJ whole genome shotgun (WGS) entry which is preliminary data.</text>
</comment>
<keyword evidence="1" id="KW-0812">Transmembrane</keyword>
<dbReference type="Proteomes" id="UP000255265">
    <property type="component" value="Unassembled WGS sequence"/>
</dbReference>
<dbReference type="Pfam" id="PF03929">
    <property type="entry name" value="PepSY_TM"/>
    <property type="match status" value="1"/>
</dbReference>
<reference evidence="2 3" key="1">
    <citation type="submission" date="2018-07" db="EMBL/GenBank/DDBJ databases">
        <title>Genomic Encyclopedia of Type Strains, Phase IV (KMG-IV): sequencing the most valuable type-strain genomes for metagenomic binning, comparative biology and taxonomic classification.</title>
        <authorList>
            <person name="Goeker M."/>
        </authorList>
    </citation>
    <scope>NUCLEOTIDE SEQUENCE [LARGE SCALE GENOMIC DNA]</scope>
    <source>
        <strain evidence="2 3">DSM 21352</strain>
    </source>
</reference>
<keyword evidence="1" id="KW-0472">Membrane</keyword>
<evidence type="ECO:0000313" key="2">
    <source>
        <dbReference type="EMBL" id="RDI18094.1"/>
    </source>
</evidence>
<accession>A0A370F484</accession>
<keyword evidence="3" id="KW-1185">Reference proteome</keyword>
<name>A0A370F484_9BURK</name>
<dbReference type="RefSeq" id="WP_244917866.1">
    <property type="nucleotide sequence ID" value="NZ_QQAV01000015.1"/>
</dbReference>
<keyword evidence="1" id="KW-1133">Transmembrane helix</keyword>
<evidence type="ECO:0000313" key="3">
    <source>
        <dbReference type="Proteomes" id="UP000255265"/>
    </source>
</evidence>
<feature type="transmembrane region" description="Helical" evidence="1">
    <location>
        <begin position="369"/>
        <end position="391"/>
    </location>
</feature>
<feature type="transmembrane region" description="Helical" evidence="1">
    <location>
        <begin position="21"/>
        <end position="39"/>
    </location>
</feature>
<sequence>MTGVRRLGRAHVVALHRYVGLLMAAFLVVAAATGSVLAFRDELDEWLAPELFVARSAASAPLLDPFVLRARVAQQVAPQGRVDALVLDLRPGRTARFPVAPNPDGAGGFHRLDYDEVFVDPHTGAIQGGRAREAIAFTAQQAVPLLYKVHHSLALPGIWGTLLLGVISLLWTLDCFVGAWLTFPKGQPFLTKWKPAWWVKWRAGAHRATLDLHRAGGLWLWAVLLLFAWSSVMFNLREPVFRPVMGVVFPFDDSWRTVPMRPKPVVAPRLDWPAAHAAARLAMQDMAAEVGFAVDREDRLQLDRRRGVYAYLVHSTVDLRSDAGNTAVLIDADTGAPMGRWLPTGGPTGNTVSNWMGALHMAQVFGRPYQVFVFVLGIAVVVITVTGVMVWQKKRRARILSRARRA</sequence>
<evidence type="ECO:0000256" key="1">
    <source>
        <dbReference type="SAM" id="Phobius"/>
    </source>
</evidence>
<gene>
    <name evidence="2" type="ORF">DFR41_11510</name>
</gene>
<dbReference type="PANTHER" id="PTHR34219">
    <property type="entry name" value="IRON-REGULATED INNER MEMBRANE PROTEIN-RELATED"/>
    <property type="match status" value="1"/>
</dbReference>
<organism evidence="2 3">
    <name type="scientific">Pseudacidovorax intermedius</name>
    <dbReference type="NCBI Taxonomy" id="433924"/>
    <lineage>
        <taxon>Bacteria</taxon>
        <taxon>Pseudomonadati</taxon>
        <taxon>Pseudomonadota</taxon>
        <taxon>Betaproteobacteria</taxon>
        <taxon>Burkholderiales</taxon>
        <taxon>Comamonadaceae</taxon>
        <taxon>Pseudacidovorax</taxon>
    </lineage>
</organism>
<protein>
    <submittedName>
        <fullName evidence="2">Putative iron-regulated membrane protein</fullName>
    </submittedName>
</protein>
<dbReference type="PANTHER" id="PTHR34219:SF5">
    <property type="entry name" value="BLR4505 PROTEIN"/>
    <property type="match status" value="1"/>
</dbReference>
<dbReference type="EMBL" id="QQAV01000015">
    <property type="protein sequence ID" value="RDI18094.1"/>
    <property type="molecule type" value="Genomic_DNA"/>
</dbReference>